<dbReference type="STRING" id="530584.SAMN05421630_115141"/>
<dbReference type="Proteomes" id="UP000199494">
    <property type="component" value="Unassembled WGS sequence"/>
</dbReference>
<proteinExistence type="predicted"/>
<dbReference type="SUPFAM" id="SSF56091">
    <property type="entry name" value="DNA ligase/mRNA capping enzyme, catalytic domain"/>
    <property type="match status" value="1"/>
</dbReference>
<dbReference type="GO" id="GO:0003910">
    <property type="term" value="F:DNA ligase (ATP) activity"/>
    <property type="evidence" value="ECO:0007669"/>
    <property type="project" value="InterPro"/>
</dbReference>
<evidence type="ECO:0000313" key="1">
    <source>
        <dbReference type="EMBL" id="SDD98029.1"/>
    </source>
</evidence>
<name>A0A1G6Z5T1_9PSEU</name>
<keyword evidence="1" id="KW-0436">Ligase</keyword>
<dbReference type="EMBL" id="FMZE01000015">
    <property type="protein sequence ID" value="SDD98029.1"/>
    <property type="molecule type" value="Genomic_DNA"/>
</dbReference>
<keyword evidence="2" id="KW-1185">Reference proteome</keyword>
<dbReference type="Gene3D" id="3.30.470.30">
    <property type="entry name" value="DNA ligase/mRNA capping enzyme"/>
    <property type="match status" value="1"/>
</dbReference>
<gene>
    <name evidence="1" type="ORF">SAMN05421630_115141</name>
</gene>
<accession>A0A1G6Z5T1</accession>
<sequence length="152" mass="16659">MLHSRTGTRLDARFPEILDAVRALGPVVLDGELVAYREGELDRAALAASAGHRRARGVGVYYLVFDLLADRTDDLRARSYTERRNRLVALLGDGIGVVQIVPATSDRDAAAGWISTDLLQVGIEGVVAKPLTSRYPIHIPSRSGWLKIKQTR</sequence>
<protein>
    <submittedName>
        <fullName evidence="1">ATP dependent DNA ligase domain-containing protein</fullName>
    </submittedName>
</protein>
<dbReference type="Gene3D" id="3.30.1490.70">
    <property type="match status" value="1"/>
</dbReference>
<reference evidence="1 2" key="1">
    <citation type="submission" date="2016-10" db="EMBL/GenBank/DDBJ databases">
        <authorList>
            <person name="de Groot N.N."/>
        </authorList>
    </citation>
    <scope>NUCLEOTIDE SEQUENCE [LARGE SCALE GENOMIC DNA]</scope>
    <source>
        <strain evidence="1 2">CGMCC 4.5506</strain>
    </source>
</reference>
<dbReference type="GO" id="GO:0006281">
    <property type="term" value="P:DNA repair"/>
    <property type="evidence" value="ECO:0007669"/>
    <property type="project" value="InterPro"/>
</dbReference>
<dbReference type="GO" id="GO:0005524">
    <property type="term" value="F:ATP binding"/>
    <property type="evidence" value="ECO:0007669"/>
    <property type="project" value="InterPro"/>
</dbReference>
<dbReference type="AlphaFoldDB" id="A0A1G6Z5T1"/>
<dbReference type="GO" id="GO:0006310">
    <property type="term" value="P:DNA recombination"/>
    <property type="evidence" value="ECO:0007669"/>
    <property type="project" value="InterPro"/>
</dbReference>
<dbReference type="InterPro" id="IPR012310">
    <property type="entry name" value="DNA_ligase_ATP-dep_cent"/>
</dbReference>
<organism evidence="1 2">
    <name type="scientific">Prauserella marina</name>
    <dbReference type="NCBI Taxonomy" id="530584"/>
    <lineage>
        <taxon>Bacteria</taxon>
        <taxon>Bacillati</taxon>
        <taxon>Actinomycetota</taxon>
        <taxon>Actinomycetes</taxon>
        <taxon>Pseudonocardiales</taxon>
        <taxon>Pseudonocardiaceae</taxon>
        <taxon>Prauserella</taxon>
    </lineage>
</organism>
<dbReference type="Pfam" id="PF01068">
    <property type="entry name" value="DNA_ligase_A_M"/>
    <property type="match status" value="1"/>
</dbReference>
<evidence type="ECO:0000313" key="2">
    <source>
        <dbReference type="Proteomes" id="UP000199494"/>
    </source>
</evidence>